<dbReference type="GO" id="GO:0005886">
    <property type="term" value="C:plasma membrane"/>
    <property type="evidence" value="ECO:0007669"/>
    <property type="project" value="UniProtKB-SubCell"/>
</dbReference>
<feature type="transmembrane region" description="Helical" evidence="9">
    <location>
        <begin position="175"/>
        <end position="203"/>
    </location>
</feature>
<evidence type="ECO:0000256" key="9">
    <source>
        <dbReference type="RuleBase" id="RU369079"/>
    </source>
</evidence>
<name>A0A240URS5_9GAMM</name>
<gene>
    <name evidence="11" type="ORF">B9H00_12890</name>
</gene>
<dbReference type="Proteomes" id="UP000194457">
    <property type="component" value="Chromosome"/>
</dbReference>
<evidence type="ECO:0000256" key="5">
    <source>
        <dbReference type="ARBA" id="ARBA00022692"/>
    </source>
</evidence>
<keyword evidence="4 9" id="KW-0997">Cell inner membrane</keyword>
<dbReference type="GO" id="GO:0022857">
    <property type="term" value="F:transmembrane transporter activity"/>
    <property type="evidence" value="ECO:0007669"/>
    <property type="project" value="UniProtKB-UniRule"/>
</dbReference>
<comment type="function">
    <text evidence="9">Part of the tripartite ATP-independent periplasmic (TRAP) transport system.</text>
</comment>
<dbReference type="PANTHER" id="PTHR35011">
    <property type="entry name" value="2,3-DIKETO-L-GULONATE TRAP TRANSPORTER SMALL PERMEASE PROTEIN YIAM"/>
    <property type="match status" value="1"/>
</dbReference>
<comment type="similarity">
    <text evidence="8 9">Belongs to the TRAP transporter small permease family.</text>
</comment>
<evidence type="ECO:0000256" key="2">
    <source>
        <dbReference type="ARBA" id="ARBA00022448"/>
    </source>
</evidence>
<dbReference type="AlphaFoldDB" id="A0A240URS5"/>
<keyword evidence="6 9" id="KW-1133">Transmembrane helix</keyword>
<dbReference type="Pfam" id="PF04290">
    <property type="entry name" value="DctQ"/>
    <property type="match status" value="1"/>
</dbReference>
<evidence type="ECO:0000313" key="12">
    <source>
        <dbReference type="Proteomes" id="UP000194457"/>
    </source>
</evidence>
<evidence type="ECO:0000256" key="8">
    <source>
        <dbReference type="ARBA" id="ARBA00038436"/>
    </source>
</evidence>
<comment type="subcellular location">
    <subcellularLocation>
        <location evidence="1 9">Cell inner membrane</location>
        <topology evidence="1 9">Multi-pass membrane protein</topology>
    </subcellularLocation>
</comment>
<dbReference type="GO" id="GO:0015740">
    <property type="term" value="P:C4-dicarboxylate transport"/>
    <property type="evidence" value="ECO:0007669"/>
    <property type="project" value="TreeGrafter"/>
</dbReference>
<organism evidence="11 12">
    <name type="scientific">Kushneria marisflavi</name>
    <dbReference type="NCBI Taxonomy" id="157779"/>
    <lineage>
        <taxon>Bacteria</taxon>
        <taxon>Pseudomonadati</taxon>
        <taxon>Pseudomonadota</taxon>
        <taxon>Gammaproteobacteria</taxon>
        <taxon>Oceanospirillales</taxon>
        <taxon>Halomonadaceae</taxon>
        <taxon>Kushneria</taxon>
    </lineage>
</organism>
<feature type="transmembrane region" description="Helical" evidence="9">
    <location>
        <begin position="59"/>
        <end position="80"/>
    </location>
</feature>
<keyword evidence="5 9" id="KW-0812">Transmembrane</keyword>
<keyword evidence="7 9" id="KW-0472">Membrane</keyword>
<comment type="subunit">
    <text evidence="9">The complex comprises the extracytoplasmic solute receptor protein and the two transmembrane proteins.</text>
</comment>
<keyword evidence="12" id="KW-1185">Reference proteome</keyword>
<accession>A0A240URS5</accession>
<dbReference type="InterPro" id="IPR055348">
    <property type="entry name" value="DctQ"/>
</dbReference>
<evidence type="ECO:0000313" key="11">
    <source>
        <dbReference type="EMBL" id="ART63836.1"/>
    </source>
</evidence>
<keyword evidence="3" id="KW-1003">Cell membrane</keyword>
<evidence type="ECO:0000259" key="10">
    <source>
        <dbReference type="Pfam" id="PF04290"/>
    </source>
</evidence>
<evidence type="ECO:0000256" key="4">
    <source>
        <dbReference type="ARBA" id="ARBA00022519"/>
    </source>
</evidence>
<dbReference type="EMBL" id="CP021358">
    <property type="protein sequence ID" value="ART63836.1"/>
    <property type="molecule type" value="Genomic_DNA"/>
</dbReference>
<dbReference type="KEGG" id="kma:B9H00_12890"/>
<sequence length="218" mass="23753">MLTFVPLWLTPKGYGSREIYNVSDTEKRASDALEALDVLGRVPRLGGVFGALVNLLDRLLATIAGLTLISIAGVVILQILGRLILPAAPVWTEELSRYLFIMMIAVSAGLVMRRGKHISLELFHHRFGVRGACLYQLLISVVLVGFAWLIMPYAWQYSSIGAFQTSPALKVSMQWVFGATVVLFGMVILYGVIGAIEAVAGLLGLSRHDKATPGGERR</sequence>
<dbReference type="OrthoDB" id="5878939at2"/>
<proteinExistence type="inferred from homology"/>
<dbReference type="PANTHER" id="PTHR35011:SF2">
    <property type="entry name" value="2,3-DIKETO-L-GULONATE TRAP TRANSPORTER SMALL PERMEASE PROTEIN YIAM"/>
    <property type="match status" value="1"/>
</dbReference>
<protein>
    <recommendedName>
        <fullName evidence="9">TRAP transporter small permease protein</fullName>
    </recommendedName>
</protein>
<dbReference type="InterPro" id="IPR007387">
    <property type="entry name" value="TRAP_DctQ"/>
</dbReference>
<evidence type="ECO:0000256" key="7">
    <source>
        <dbReference type="ARBA" id="ARBA00023136"/>
    </source>
</evidence>
<evidence type="ECO:0000256" key="1">
    <source>
        <dbReference type="ARBA" id="ARBA00004429"/>
    </source>
</evidence>
<keyword evidence="2 9" id="KW-0813">Transport</keyword>
<feature type="domain" description="Tripartite ATP-independent periplasmic transporters DctQ component" evidence="10">
    <location>
        <begin position="71"/>
        <end position="199"/>
    </location>
</feature>
<feature type="transmembrane region" description="Helical" evidence="9">
    <location>
        <begin position="95"/>
        <end position="112"/>
    </location>
</feature>
<reference evidence="11 12" key="1">
    <citation type="submission" date="2017-05" db="EMBL/GenBank/DDBJ databases">
        <authorList>
            <person name="Song R."/>
            <person name="Chenine A.L."/>
            <person name="Ruprecht R.M."/>
        </authorList>
    </citation>
    <scope>NUCLEOTIDE SEQUENCE [LARGE SCALE GENOMIC DNA]</scope>
    <source>
        <strain evidence="11">SW32</strain>
    </source>
</reference>
<feature type="transmembrane region" description="Helical" evidence="9">
    <location>
        <begin position="133"/>
        <end position="155"/>
    </location>
</feature>
<evidence type="ECO:0000256" key="6">
    <source>
        <dbReference type="ARBA" id="ARBA00022989"/>
    </source>
</evidence>
<evidence type="ECO:0000256" key="3">
    <source>
        <dbReference type="ARBA" id="ARBA00022475"/>
    </source>
</evidence>